<comment type="caution">
    <text evidence="2">The sequence shown here is derived from an EMBL/GenBank/DDBJ whole genome shotgun (WGS) entry which is preliminary data.</text>
</comment>
<reference evidence="2" key="1">
    <citation type="journal article" date="2022" name="bioRxiv">
        <title>Thiovibrio frasassiensisgen. nov., sp. nov., an autotrophic, elemental sulfur disproportionating bacterium isolated from sulfidic karst sediment, and proposal of Thiovibrionaceae fam. nov.</title>
        <authorList>
            <person name="Aronson H."/>
            <person name="Thomas C."/>
            <person name="Bhattacharyya M."/>
            <person name="Eckstein S."/>
            <person name="Jensen S."/>
            <person name="Barco R."/>
            <person name="Macalady J."/>
            <person name="Amend J."/>
        </authorList>
    </citation>
    <scope>NUCLEOTIDE SEQUENCE</scope>
    <source>
        <strain evidence="2">RS19-109</strain>
    </source>
</reference>
<evidence type="ECO:0000256" key="1">
    <source>
        <dbReference type="SAM" id="Phobius"/>
    </source>
</evidence>
<gene>
    <name evidence="2" type="ORF">OLX77_09350</name>
</gene>
<accession>A0A9X4RQK9</accession>
<keyword evidence="1" id="KW-0472">Membrane</keyword>
<dbReference type="EMBL" id="JAPHEH010000001">
    <property type="protein sequence ID" value="MDG4476362.1"/>
    <property type="molecule type" value="Genomic_DNA"/>
</dbReference>
<sequence>MENILWWHWIVLGIILILMEIVVPSFTIFWFGLGAVVTGLLLAALPDVSLKWQLLVFSASSLGFTFFWFRFFVPRKKTKTLLADDQAAIGQMGIAATRALVPGEHGRVAFSVPVLGEESWMYLADEPIETGNRVRVIAVLVSDQGERILKVKKVL</sequence>
<evidence type="ECO:0000313" key="2">
    <source>
        <dbReference type="EMBL" id="MDG4476362.1"/>
    </source>
</evidence>
<dbReference type="RefSeq" id="WP_307633330.1">
    <property type="nucleotide sequence ID" value="NZ_JAPHEH010000001.1"/>
</dbReference>
<evidence type="ECO:0000313" key="3">
    <source>
        <dbReference type="Proteomes" id="UP001154240"/>
    </source>
</evidence>
<keyword evidence="1" id="KW-1133">Transmembrane helix</keyword>
<organism evidence="2 3">
    <name type="scientific">Thiovibrio frasassiensis</name>
    <dbReference type="NCBI Taxonomy" id="2984131"/>
    <lineage>
        <taxon>Bacteria</taxon>
        <taxon>Pseudomonadati</taxon>
        <taxon>Thermodesulfobacteriota</taxon>
        <taxon>Desulfobulbia</taxon>
        <taxon>Desulfobulbales</taxon>
        <taxon>Thiovibrionaceae</taxon>
        <taxon>Thiovibrio</taxon>
    </lineage>
</organism>
<dbReference type="InterPro" id="IPR012340">
    <property type="entry name" value="NA-bd_OB-fold"/>
</dbReference>
<dbReference type="Gene3D" id="2.40.50.140">
    <property type="entry name" value="Nucleic acid-binding proteins"/>
    <property type="match status" value="1"/>
</dbReference>
<name>A0A9X4RQK9_9BACT</name>
<keyword evidence="1" id="KW-0812">Transmembrane</keyword>
<keyword evidence="3" id="KW-1185">Reference proteome</keyword>
<dbReference type="Proteomes" id="UP001154240">
    <property type="component" value="Unassembled WGS sequence"/>
</dbReference>
<feature type="transmembrane region" description="Helical" evidence="1">
    <location>
        <begin position="52"/>
        <end position="73"/>
    </location>
</feature>
<reference evidence="2" key="2">
    <citation type="submission" date="2022-10" db="EMBL/GenBank/DDBJ databases">
        <authorList>
            <person name="Aronson H.S."/>
        </authorList>
    </citation>
    <scope>NUCLEOTIDE SEQUENCE</scope>
    <source>
        <strain evidence="2">RS19-109</strain>
    </source>
</reference>
<dbReference type="InterPro" id="IPR052165">
    <property type="entry name" value="Membrane_assoc_protease"/>
</dbReference>
<protein>
    <submittedName>
        <fullName evidence="2">NfeD family protein</fullName>
    </submittedName>
</protein>
<dbReference type="PANTHER" id="PTHR33507:SF3">
    <property type="entry name" value="INNER MEMBRANE PROTEIN YBBJ"/>
    <property type="match status" value="1"/>
</dbReference>
<dbReference type="GO" id="GO:0005886">
    <property type="term" value="C:plasma membrane"/>
    <property type="evidence" value="ECO:0007669"/>
    <property type="project" value="TreeGrafter"/>
</dbReference>
<dbReference type="AlphaFoldDB" id="A0A9X4RQK9"/>
<proteinExistence type="predicted"/>
<feature type="transmembrane region" description="Helical" evidence="1">
    <location>
        <begin position="6"/>
        <end position="23"/>
    </location>
</feature>
<dbReference type="PANTHER" id="PTHR33507">
    <property type="entry name" value="INNER MEMBRANE PROTEIN YBBJ"/>
    <property type="match status" value="1"/>
</dbReference>
<feature type="transmembrane region" description="Helical" evidence="1">
    <location>
        <begin position="28"/>
        <end position="46"/>
    </location>
</feature>